<proteinExistence type="predicted"/>
<feature type="transmembrane region" description="Helical" evidence="1">
    <location>
        <begin position="349"/>
        <end position="374"/>
    </location>
</feature>
<protein>
    <submittedName>
        <fullName evidence="2">YibE/F family protein</fullName>
    </submittedName>
</protein>
<feature type="transmembrane region" description="Helical" evidence="1">
    <location>
        <begin position="153"/>
        <end position="173"/>
    </location>
</feature>
<evidence type="ECO:0000313" key="3">
    <source>
        <dbReference type="Proteomes" id="UP001623591"/>
    </source>
</evidence>
<dbReference type="PANTHER" id="PTHR41771">
    <property type="entry name" value="MEMBRANE PROTEIN-RELATED"/>
    <property type="match status" value="1"/>
</dbReference>
<feature type="transmembrane region" description="Helical" evidence="1">
    <location>
        <begin position="314"/>
        <end position="337"/>
    </location>
</feature>
<sequence>MKKHRDLLAILVVAFLSLIIITTSSKLFGSRKEVNIGDRTLFYEVAKVLEVSSEDISKDPTVHNIYIGEQQIKVEILTGKYAHQQFDINNSMSVLYSVRTKVGMKVIVGFNVIENKVTNLSVYNYKRNTVVYWLIAIFFALLIFVGRKKGLNSLISIIFSIIVIFYFMLPSILSGFDPVISATISAALITFIGLIIISGFNSKTYSAIIGTISGLTIAGIIAFVFGHFAHLTGLTAEYSENLIAIAQTSKFNLKGLMYAVILIASLGAVMDIGISIASAIFEIHSANPKLDKKQLFNSGMNMGKDIIGTMSNTLILAFAGSSFSLLIIIATANMSYIQVSNLDLVCTEIIQGIAGSIGIILTVPLTALVSVLFIERSTETKHLKNKIKKSPKSRNS</sequence>
<feature type="transmembrane region" description="Helical" evidence="1">
    <location>
        <begin position="207"/>
        <end position="229"/>
    </location>
</feature>
<name>A0ABW8TA03_9CLOT</name>
<feature type="transmembrane region" description="Helical" evidence="1">
    <location>
        <begin position="179"/>
        <end position="200"/>
    </location>
</feature>
<feature type="transmembrane region" description="Helical" evidence="1">
    <location>
        <begin position="256"/>
        <end position="283"/>
    </location>
</feature>
<dbReference type="Proteomes" id="UP001623591">
    <property type="component" value="Unassembled WGS sequence"/>
</dbReference>
<keyword evidence="3" id="KW-1185">Reference proteome</keyword>
<gene>
    <name evidence="2" type="ORF">ACJDUG_17530</name>
</gene>
<comment type="caution">
    <text evidence="2">The sequence shown here is derived from an EMBL/GenBank/DDBJ whole genome shotgun (WGS) entry which is preliminary data.</text>
</comment>
<dbReference type="RefSeq" id="WP_406771170.1">
    <property type="nucleotide sequence ID" value="NZ_JBJHZZ010000030.1"/>
</dbReference>
<dbReference type="InterPro" id="IPR012507">
    <property type="entry name" value="YibE_F"/>
</dbReference>
<reference evidence="2 3" key="1">
    <citation type="submission" date="2024-11" db="EMBL/GenBank/DDBJ databases">
        <authorList>
            <person name="Heng Y.C."/>
            <person name="Lim A.C.H."/>
            <person name="Lee J.K.Y."/>
            <person name="Kittelmann S."/>
        </authorList>
    </citation>
    <scope>NUCLEOTIDE SEQUENCE [LARGE SCALE GENOMIC DNA]</scope>
    <source>
        <strain evidence="2 3">WILCCON 0185</strain>
    </source>
</reference>
<evidence type="ECO:0000256" key="1">
    <source>
        <dbReference type="SAM" id="Phobius"/>
    </source>
</evidence>
<dbReference type="PANTHER" id="PTHR41771:SF1">
    <property type="entry name" value="MEMBRANE PROTEIN"/>
    <property type="match status" value="1"/>
</dbReference>
<keyword evidence="1" id="KW-0472">Membrane</keyword>
<dbReference type="EMBL" id="JBJHZZ010000030">
    <property type="protein sequence ID" value="MFL0248745.1"/>
    <property type="molecule type" value="Genomic_DNA"/>
</dbReference>
<evidence type="ECO:0000313" key="2">
    <source>
        <dbReference type="EMBL" id="MFL0248745.1"/>
    </source>
</evidence>
<feature type="transmembrane region" description="Helical" evidence="1">
    <location>
        <begin position="130"/>
        <end position="146"/>
    </location>
</feature>
<dbReference type="Pfam" id="PF07907">
    <property type="entry name" value="YibE_F"/>
    <property type="match status" value="1"/>
</dbReference>
<keyword evidence="1" id="KW-0812">Transmembrane</keyword>
<accession>A0ABW8TA03</accession>
<keyword evidence="1" id="KW-1133">Transmembrane helix</keyword>
<organism evidence="2 3">
    <name type="scientific">Candidatus Clostridium stratigraminis</name>
    <dbReference type="NCBI Taxonomy" id="3381661"/>
    <lineage>
        <taxon>Bacteria</taxon>
        <taxon>Bacillati</taxon>
        <taxon>Bacillota</taxon>
        <taxon>Clostridia</taxon>
        <taxon>Eubacteriales</taxon>
        <taxon>Clostridiaceae</taxon>
        <taxon>Clostridium</taxon>
    </lineage>
</organism>